<dbReference type="PANTHER" id="PTHR36740">
    <property type="entry name" value="PRC DOMAIN-CONTAINING PROTEIN"/>
    <property type="match status" value="1"/>
</dbReference>
<protein>
    <recommendedName>
        <fullName evidence="4">PRC-barrel domain-containing protein</fullName>
    </recommendedName>
</protein>
<comment type="caution">
    <text evidence="2">The sequence shown here is derived from an EMBL/GenBank/DDBJ whole genome shotgun (WGS) entry which is preliminary data.</text>
</comment>
<dbReference type="PANTHER" id="PTHR36740:SF1">
    <property type="entry name" value="PRC-BARREL DOMAIN-CONTAINING PROTEIN"/>
    <property type="match status" value="1"/>
</dbReference>
<proteinExistence type="predicted"/>
<keyword evidence="3" id="KW-1185">Reference proteome</keyword>
<evidence type="ECO:0008006" key="4">
    <source>
        <dbReference type="Google" id="ProtNLM"/>
    </source>
</evidence>
<evidence type="ECO:0000313" key="3">
    <source>
        <dbReference type="Proteomes" id="UP001418222"/>
    </source>
</evidence>
<organism evidence="2 3">
    <name type="scientific">Platanthera zijinensis</name>
    <dbReference type="NCBI Taxonomy" id="2320716"/>
    <lineage>
        <taxon>Eukaryota</taxon>
        <taxon>Viridiplantae</taxon>
        <taxon>Streptophyta</taxon>
        <taxon>Embryophyta</taxon>
        <taxon>Tracheophyta</taxon>
        <taxon>Spermatophyta</taxon>
        <taxon>Magnoliopsida</taxon>
        <taxon>Liliopsida</taxon>
        <taxon>Asparagales</taxon>
        <taxon>Orchidaceae</taxon>
        <taxon>Orchidoideae</taxon>
        <taxon>Orchideae</taxon>
        <taxon>Orchidinae</taxon>
        <taxon>Platanthera</taxon>
    </lineage>
</organism>
<evidence type="ECO:0000256" key="1">
    <source>
        <dbReference type="SAM" id="MobiDB-lite"/>
    </source>
</evidence>
<dbReference type="SUPFAM" id="SSF50346">
    <property type="entry name" value="PRC-barrel domain"/>
    <property type="match status" value="1"/>
</dbReference>
<gene>
    <name evidence="2" type="ORF">KSP39_PZI009662</name>
</gene>
<dbReference type="EMBL" id="JBBWWQ010000007">
    <property type="protein sequence ID" value="KAK8942704.1"/>
    <property type="molecule type" value="Genomic_DNA"/>
</dbReference>
<feature type="region of interest" description="Disordered" evidence="1">
    <location>
        <begin position="62"/>
        <end position="106"/>
    </location>
</feature>
<reference evidence="2 3" key="1">
    <citation type="journal article" date="2022" name="Nat. Plants">
        <title>Genomes of leafy and leafless Platanthera orchids illuminate the evolution of mycoheterotrophy.</title>
        <authorList>
            <person name="Li M.H."/>
            <person name="Liu K.W."/>
            <person name="Li Z."/>
            <person name="Lu H.C."/>
            <person name="Ye Q.L."/>
            <person name="Zhang D."/>
            <person name="Wang J.Y."/>
            <person name="Li Y.F."/>
            <person name="Zhong Z.M."/>
            <person name="Liu X."/>
            <person name="Yu X."/>
            <person name="Liu D.K."/>
            <person name="Tu X.D."/>
            <person name="Liu B."/>
            <person name="Hao Y."/>
            <person name="Liao X.Y."/>
            <person name="Jiang Y.T."/>
            <person name="Sun W.H."/>
            <person name="Chen J."/>
            <person name="Chen Y.Q."/>
            <person name="Ai Y."/>
            <person name="Zhai J.W."/>
            <person name="Wu S.S."/>
            <person name="Zhou Z."/>
            <person name="Hsiao Y.Y."/>
            <person name="Wu W.L."/>
            <person name="Chen Y.Y."/>
            <person name="Lin Y.F."/>
            <person name="Hsu J.L."/>
            <person name="Li C.Y."/>
            <person name="Wang Z.W."/>
            <person name="Zhao X."/>
            <person name="Zhong W.Y."/>
            <person name="Ma X.K."/>
            <person name="Ma L."/>
            <person name="Huang J."/>
            <person name="Chen G.Z."/>
            <person name="Huang M.Z."/>
            <person name="Huang L."/>
            <person name="Peng D.H."/>
            <person name="Luo Y.B."/>
            <person name="Zou S.Q."/>
            <person name="Chen S.P."/>
            <person name="Lan S."/>
            <person name="Tsai W.C."/>
            <person name="Van de Peer Y."/>
            <person name="Liu Z.J."/>
        </authorList>
    </citation>
    <scope>NUCLEOTIDE SEQUENCE [LARGE SCALE GENOMIC DNA]</scope>
    <source>
        <strain evidence="2">Lor287</strain>
    </source>
</reference>
<accession>A0AAP0G7P0</accession>
<dbReference type="AlphaFoldDB" id="A0AAP0G7P0"/>
<feature type="compositionally biased region" description="Low complexity" evidence="1">
    <location>
        <begin position="62"/>
        <end position="77"/>
    </location>
</feature>
<name>A0AAP0G7P0_9ASPA</name>
<dbReference type="InterPro" id="IPR011033">
    <property type="entry name" value="PRC_barrel-like_sf"/>
</dbReference>
<sequence>MLRTLSSPSPAGISIKFFGITNGQALNHSFIQMPLTVSHTNKFPINRKVAYPNLNHGGFICSSSPRSSSGDTSASSSDGNPSTFQPLKHFSGPSLSRRVDEDIDGKGIPVPSTFDFLELKRELEKEEKFRTGSEKEELLSNSDKEEIVVGSPRVRGGRQVMRRSNLLAKQVICIESARSLGFVSQLWVDTKLWVVALVEVRPSFLSGDTEKFLLEDVYQVGDVLLVSDEPLMENELKMTGLDTLVGYDVVKPGRRGIGKIRGYTFNINTGVVEALEFDSFGFSIIPSSLVSTYRLSVEDVLDVESDKVIVYKEALSHVQRLTKGIWDSGSIGRSKEHLESRDLRRKREYFDRRSRSQRPSRPKFPDEVRDEDDDWDFPLDY</sequence>
<feature type="region of interest" description="Disordered" evidence="1">
    <location>
        <begin position="350"/>
        <end position="381"/>
    </location>
</feature>
<feature type="compositionally biased region" description="Acidic residues" evidence="1">
    <location>
        <begin position="368"/>
        <end position="381"/>
    </location>
</feature>
<dbReference type="Proteomes" id="UP001418222">
    <property type="component" value="Unassembled WGS sequence"/>
</dbReference>
<evidence type="ECO:0000313" key="2">
    <source>
        <dbReference type="EMBL" id="KAK8942704.1"/>
    </source>
</evidence>